<name>A0ABR1DJ53_NECAM</name>
<gene>
    <name evidence="2" type="primary">Necator_chrIV.g15756</name>
    <name evidence="2" type="ORF">RB195_002461</name>
</gene>
<dbReference type="EMBL" id="JAVFWL010000004">
    <property type="protein sequence ID" value="KAK6750499.1"/>
    <property type="molecule type" value="Genomic_DNA"/>
</dbReference>
<comment type="caution">
    <text evidence="2">The sequence shown here is derived from an EMBL/GenBank/DDBJ whole genome shotgun (WGS) entry which is preliminary data.</text>
</comment>
<sequence length="246" mass="27585">MIGWIILVALTRPSKEKGWAHEGCRKIAEAGSRKNMEDYDFVIVNGSDTGLTEGDGFQILHHRYETVNGKHWVLFGKSLVSMVAVILEYSSKKSAPSVILECNPTLQTLYGKRESVTDGSLKRNITFDCEEPSDSYRQYLVARSVNKIKNQKCFSSSDIAVWIAKRYPYQNSEVTEQRISRILVPVKYSDLYNQYGMLICGIAGFIVGEFAFLTVATVLARNVREKLSILATGRSEISKSPNPISL</sequence>
<protein>
    <submittedName>
        <fullName evidence="2">Uncharacterized protein</fullName>
    </submittedName>
</protein>
<feature type="transmembrane region" description="Helical" evidence="1">
    <location>
        <begin position="195"/>
        <end position="220"/>
    </location>
</feature>
<evidence type="ECO:0000313" key="3">
    <source>
        <dbReference type="Proteomes" id="UP001303046"/>
    </source>
</evidence>
<organism evidence="2 3">
    <name type="scientific">Necator americanus</name>
    <name type="common">Human hookworm</name>
    <dbReference type="NCBI Taxonomy" id="51031"/>
    <lineage>
        <taxon>Eukaryota</taxon>
        <taxon>Metazoa</taxon>
        <taxon>Ecdysozoa</taxon>
        <taxon>Nematoda</taxon>
        <taxon>Chromadorea</taxon>
        <taxon>Rhabditida</taxon>
        <taxon>Rhabditina</taxon>
        <taxon>Rhabditomorpha</taxon>
        <taxon>Strongyloidea</taxon>
        <taxon>Ancylostomatidae</taxon>
        <taxon>Bunostominae</taxon>
        <taxon>Necator</taxon>
    </lineage>
</organism>
<keyword evidence="1" id="KW-0472">Membrane</keyword>
<keyword evidence="1" id="KW-1133">Transmembrane helix</keyword>
<proteinExistence type="predicted"/>
<evidence type="ECO:0000313" key="2">
    <source>
        <dbReference type="EMBL" id="KAK6750499.1"/>
    </source>
</evidence>
<dbReference type="Proteomes" id="UP001303046">
    <property type="component" value="Unassembled WGS sequence"/>
</dbReference>
<accession>A0ABR1DJ53</accession>
<keyword evidence="3" id="KW-1185">Reference proteome</keyword>
<keyword evidence="1" id="KW-0812">Transmembrane</keyword>
<evidence type="ECO:0000256" key="1">
    <source>
        <dbReference type="SAM" id="Phobius"/>
    </source>
</evidence>
<reference evidence="2 3" key="1">
    <citation type="submission" date="2023-08" db="EMBL/GenBank/DDBJ databases">
        <title>A Necator americanus chromosomal reference genome.</title>
        <authorList>
            <person name="Ilik V."/>
            <person name="Petrzelkova K.J."/>
            <person name="Pardy F."/>
            <person name="Fuh T."/>
            <person name="Niatou-Singa F.S."/>
            <person name="Gouil Q."/>
            <person name="Baker L."/>
            <person name="Ritchie M.E."/>
            <person name="Jex A.R."/>
            <person name="Gazzola D."/>
            <person name="Li H."/>
            <person name="Toshio Fujiwara R."/>
            <person name="Zhan B."/>
            <person name="Aroian R.V."/>
            <person name="Pafco B."/>
            <person name="Schwarz E.M."/>
        </authorList>
    </citation>
    <scope>NUCLEOTIDE SEQUENCE [LARGE SCALE GENOMIC DNA]</scope>
    <source>
        <strain evidence="2 3">Aroian</strain>
        <tissue evidence="2">Whole animal</tissue>
    </source>
</reference>